<gene>
    <name evidence="1" type="ORF">Tci_023103</name>
</gene>
<proteinExistence type="predicted"/>
<reference evidence="1" key="1">
    <citation type="journal article" date="2019" name="Sci. Rep.">
        <title>Draft genome of Tanacetum cinerariifolium, the natural source of mosquito coil.</title>
        <authorList>
            <person name="Yamashiro T."/>
            <person name="Shiraishi A."/>
            <person name="Satake H."/>
            <person name="Nakayama K."/>
        </authorList>
    </citation>
    <scope>NUCLEOTIDE SEQUENCE</scope>
</reference>
<organism evidence="1">
    <name type="scientific">Tanacetum cinerariifolium</name>
    <name type="common">Dalmatian daisy</name>
    <name type="synonym">Chrysanthemum cinerariifolium</name>
    <dbReference type="NCBI Taxonomy" id="118510"/>
    <lineage>
        <taxon>Eukaryota</taxon>
        <taxon>Viridiplantae</taxon>
        <taxon>Streptophyta</taxon>
        <taxon>Embryophyta</taxon>
        <taxon>Tracheophyta</taxon>
        <taxon>Spermatophyta</taxon>
        <taxon>Magnoliopsida</taxon>
        <taxon>eudicotyledons</taxon>
        <taxon>Gunneridae</taxon>
        <taxon>Pentapetalae</taxon>
        <taxon>asterids</taxon>
        <taxon>campanulids</taxon>
        <taxon>Asterales</taxon>
        <taxon>Asteraceae</taxon>
        <taxon>Asteroideae</taxon>
        <taxon>Anthemideae</taxon>
        <taxon>Anthemidinae</taxon>
        <taxon>Tanacetum</taxon>
    </lineage>
</organism>
<dbReference type="AlphaFoldDB" id="A0A6L2KSX1"/>
<dbReference type="EMBL" id="BKCJ010002819">
    <property type="protein sequence ID" value="GEU51125.1"/>
    <property type="molecule type" value="Genomic_DNA"/>
</dbReference>
<sequence length="109" mass="13116">MEVELWLENNRSVDSLVSSDIEVEEEIKEDEEGEEDDLEYFDTFPSIELLRHVYDRDERTVMFEKDNEKNTFKMPHKMERFKDIDIEDLKTNNIPPFVIENDDSNQENP</sequence>
<evidence type="ECO:0000313" key="1">
    <source>
        <dbReference type="EMBL" id="GEU51125.1"/>
    </source>
</evidence>
<comment type="caution">
    <text evidence="1">The sequence shown here is derived from an EMBL/GenBank/DDBJ whole genome shotgun (WGS) entry which is preliminary data.</text>
</comment>
<accession>A0A6L2KSX1</accession>
<name>A0A6L2KSX1_TANCI</name>
<protein>
    <submittedName>
        <fullName evidence="1">Uncharacterized protein</fullName>
    </submittedName>
</protein>